<dbReference type="EMBL" id="FNRL01000015">
    <property type="protein sequence ID" value="SEA77661.1"/>
    <property type="molecule type" value="Genomic_DNA"/>
</dbReference>
<evidence type="ECO:0000256" key="2">
    <source>
        <dbReference type="ARBA" id="ARBA00022748"/>
    </source>
</evidence>
<organism evidence="6 7">
    <name type="scientific">Chitinophaga terrae</name>
    <name type="common">ex Kim and Jung 2007</name>
    <dbReference type="NCBI Taxonomy" id="408074"/>
    <lineage>
        <taxon>Bacteria</taxon>
        <taxon>Pseudomonadati</taxon>
        <taxon>Bacteroidota</taxon>
        <taxon>Chitinophagia</taxon>
        <taxon>Chitinophagales</taxon>
        <taxon>Chitinophagaceae</taxon>
        <taxon>Chitinophaga</taxon>
    </lineage>
</organism>
<accession>A0A1H4DY30</accession>
<dbReference type="PANTHER" id="PTHR42852">
    <property type="entry name" value="THIOL:DISULFIDE INTERCHANGE PROTEIN DSBE"/>
    <property type="match status" value="1"/>
</dbReference>
<evidence type="ECO:0000256" key="3">
    <source>
        <dbReference type="ARBA" id="ARBA00023157"/>
    </source>
</evidence>
<dbReference type="Pfam" id="PF13905">
    <property type="entry name" value="Thioredoxin_8"/>
    <property type="match status" value="1"/>
</dbReference>
<dbReference type="GO" id="GO:0016491">
    <property type="term" value="F:oxidoreductase activity"/>
    <property type="evidence" value="ECO:0007669"/>
    <property type="project" value="InterPro"/>
</dbReference>
<dbReference type="GO" id="GO:0030313">
    <property type="term" value="C:cell envelope"/>
    <property type="evidence" value="ECO:0007669"/>
    <property type="project" value="UniProtKB-SubCell"/>
</dbReference>
<evidence type="ECO:0000259" key="5">
    <source>
        <dbReference type="PROSITE" id="PS51352"/>
    </source>
</evidence>
<dbReference type="InterPro" id="IPR012336">
    <property type="entry name" value="Thioredoxin-like_fold"/>
</dbReference>
<evidence type="ECO:0000256" key="4">
    <source>
        <dbReference type="ARBA" id="ARBA00023284"/>
    </source>
</evidence>
<sequence>MKRVLVFILFLAVLITSFILVRKSRGSKHAAALIHLHVENPGNKEITVLIPVNRTNYLANKKIYHLNTSNECAIELSPAECGLLIIRSDNFYTRLLVASGDEITLNIKPDQATLGQFEFKGDNAAGHSFFRSLKRNELGDVQNPYRNDTSAAAIEQKIETLKEKEIRELNALLAGNKITAAYATFAAMDINYYYAASLADAFQSKFLDARWAKLHKGKDTAFKKEYAGTWKRAFEKMPLNMDKAPGSRYFAYYADSYFRLYKGEFLNERAAVANQIKTAQNGDKFTAGDLEHLANYKLIDSLFNTTTAEYLKALYLQSNFGQRYDQGLVDIFHKFEREYPHSAYMPFLKEGTDLIVAYLQSKEQNFSPDQLFWPGAENITSVSQLLTALKGNAYYVDIWSTYCVPCKEEFRYNASLQRLLKNRNVRLLYLSIDDERRDDDWKNLIKYFKLSGLHVRAADELRKDLSRTLGKDNIMSIPRYLIIDKNGTIINNDAARPSDSVHLSRQISGLVI</sequence>
<dbReference type="GO" id="GO:0016853">
    <property type="term" value="F:isomerase activity"/>
    <property type="evidence" value="ECO:0007669"/>
    <property type="project" value="UniProtKB-KW"/>
</dbReference>
<dbReference type="Proteomes" id="UP000199656">
    <property type="component" value="Unassembled WGS sequence"/>
</dbReference>
<gene>
    <name evidence="6" type="ORF">SAMN05660909_03397</name>
</gene>
<dbReference type="PROSITE" id="PS51352">
    <property type="entry name" value="THIOREDOXIN_2"/>
    <property type="match status" value="1"/>
</dbReference>
<dbReference type="SUPFAM" id="SSF52833">
    <property type="entry name" value="Thioredoxin-like"/>
    <property type="match status" value="1"/>
</dbReference>
<keyword evidence="2" id="KW-0201">Cytochrome c-type biogenesis</keyword>
<dbReference type="InterPro" id="IPR050553">
    <property type="entry name" value="Thioredoxin_ResA/DsbE_sf"/>
</dbReference>
<dbReference type="Gene3D" id="3.40.30.10">
    <property type="entry name" value="Glutaredoxin"/>
    <property type="match status" value="1"/>
</dbReference>
<evidence type="ECO:0000256" key="1">
    <source>
        <dbReference type="ARBA" id="ARBA00004196"/>
    </source>
</evidence>
<name>A0A1H4DY30_9BACT</name>
<dbReference type="CDD" id="cd02966">
    <property type="entry name" value="TlpA_like_family"/>
    <property type="match status" value="1"/>
</dbReference>
<dbReference type="GO" id="GO:0017004">
    <property type="term" value="P:cytochrome complex assembly"/>
    <property type="evidence" value="ECO:0007669"/>
    <property type="project" value="UniProtKB-KW"/>
</dbReference>
<keyword evidence="6" id="KW-0413">Isomerase</keyword>
<keyword evidence="7" id="KW-1185">Reference proteome</keyword>
<protein>
    <submittedName>
        <fullName evidence="6">Thiol-disulfide isomerase or thioredoxin</fullName>
    </submittedName>
</protein>
<dbReference type="OrthoDB" id="743079at2"/>
<comment type="subcellular location">
    <subcellularLocation>
        <location evidence="1">Cell envelope</location>
    </subcellularLocation>
</comment>
<keyword evidence="4" id="KW-0676">Redox-active center</keyword>
<dbReference type="InterPro" id="IPR036249">
    <property type="entry name" value="Thioredoxin-like_sf"/>
</dbReference>
<proteinExistence type="predicted"/>
<dbReference type="PANTHER" id="PTHR42852:SF6">
    <property type="entry name" value="THIOL:DISULFIDE INTERCHANGE PROTEIN DSBE"/>
    <property type="match status" value="1"/>
</dbReference>
<dbReference type="InterPro" id="IPR013766">
    <property type="entry name" value="Thioredoxin_domain"/>
</dbReference>
<reference evidence="7" key="1">
    <citation type="submission" date="2016-10" db="EMBL/GenBank/DDBJ databases">
        <authorList>
            <person name="Varghese N."/>
            <person name="Submissions S."/>
        </authorList>
    </citation>
    <scope>NUCLEOTIDE SEQUENCE [LARGE SCALE GENOMIC DNA]</scope>
    <source>
        <strain evidence="7">DSM 23920</strain>
    </source>
</reference>
<evidence type="ECO:0000313" key="6">
    <source>
        <dbReference type="EMBL" id="SEA77661.1"/>
    </source>
</evidence>
<evidence type="ECO:0000313" key="7">
    <source>
        <dbReference type="Proteomes" id="UP000199656"/>
    </source>
</evidence>
<dbReference type="RefSeq" id="WP_089763129.1">
    <property type="nucleotide sequence ID" value="NZ_BKAT01000026.1"/>
</dbReference>
<keyword evidence="3" id="KW-1015">Disulfide bond</keyword>
<dbReference type="AlphaFoldDB" id="A0A1H4DY30"/>
<dbReference type="STRING" id="408074.SAMN05660909_03397"/>
<feature type="domain" description="Thioredoxin" evidence="5">
    <location>
        <begin position="348"/>
        <end position="512"/>
    </location>
</feature>